<keyword evidence="3" id="KW-1185">Reference proteome</keyword>
<accession>A0AAV7NKX1</accession>
<sequence length="140" mass="16128">MIARIGEFKASGKLESSDETRESRAACVECRRAQEDNNAARALTVRNARDHWQKKIERKAKNEEEKKTHSVPPKRYKHNEAPGLPKRFPYSLHFKNSATDGAATSRNGNDEAQVHSRCCDLIWSGKTFSRYNRSDRFAYR</sequence>
<feature type="region of interest" description="Disordered" evidence="1">
    <location>
        <begin position="1"/>
        <end position="24"/>
    </location>
</feature>
<evidence type="ECO:0000313" key="2">
    <source>
        <dbReference type="EMBL" id="KAJ1116611.1"/>
    </source>
</evidence>
<name>A0AAV7NKX1_PLEWA</name>
<protein>
    <submittedName>
        <fullName evidence="2">Uncharacterized protein</fullName>
    </submittedName>
</protein>
<feature type="compositionally biased region" description="Basic and acidic residues" evidence="1">
    <location>
        <begin position="47"/>
        <end position="68"/>
    </location>
</feature>
<reference evidence="2" key="1">
    <citation type="journal article" date="2022" name="bioRxiv">
        <title>Sequencing and chromosome-scale assembly of the giantPleurodeles waltlgenome.</title>
        <authorList>
            <person name="Brown T."/>
            <person name="Elewa A."/>
            <person name="Iarovenko S."/>
            <person name="Subramanian E."/>
            <person name="Araus A.J."/>
            <person name="Petzold A."/>
            <person name="Susuki M."/>
            <person name="Suzuki K.-i.T."/>
            <person name="Hayashi T."/>
            <person name="Toyoda A."/>
            <person name="Oliveira C."/>
            <person name="Osipova E."/>
            <person name="Leigh N.D."/>
            <person name="Simon A."/>
            <person name="Yun M.H."/>
        </authorList>
    </citation>
    <scope>NUCLEOTIDE SEQUENCE</scope>
    <source>
        <strain evidence="2">20211129_DDA</strain>
        <tissue evidence="2">Liver</tissue>
    </source>
</reference>
<evidence type="ECO:0000256" key="1">
    <source>
        <dbReference type="SAM" id="MobiDB-lite"/>
    </source>
</evidence>
<dbReference type="Proteomes" id="UP001066276">
    <property type="component" value="Chromosome 8"/>
</dbReference>
<gene>
    <name evidence="2" type="ORF">NDU88_004817</name>
</gene>
<feature type="region of interest" description="Disordered" evidence="1">
    <location>
        <begin position="47"/>
        <end position="91"/>
    </location>
</feature>
<organism evidence="2 3">
    <name type="scientific">Pleurodeles waltl</name>
    <name type="common">Iberian ribbed newt</name>
    <dbReference type="NCBI Taxonomy" id="8319"/>
    <lineage>
        <taxon>Eukaryota</taxon>
        <taxon>Metazoa</taxon>
        <taxon>Chordata</taxon>
        <taxon>Craniata</taxon>
        <taxon>Vertebrata</taxon>
        <taxon>Euteleostomi</taxon>
        <taxon>Amphibia</taxon>
        <taxon>Batrachia</taxon>
        <taxon>Caudata</taxon>
        <taxon>Salamandroidea</taxon>
        <taxon>Salamandridae</taxon>
        <taxon>Pleurodelinae</taxon>
        <taxon>Pleurodeles</taxon>
    </lineage>
</organism>
<dbReference type="AlphaFoldDB" id="A0AAV7NKX1"/>
<evidence type="ECO:0000313" key="3">
    <source>
        <dbReference type="Proteomes" id="UP001066276"/>
    </source>
</evidence>
<dbReference type="EMBL" id="JANPWB010000012">
    <property type="protein sequence ID" value="KAJ1116611.1"/>
    <property type="molecule type" value="Genomic_DNA"/>
</dbReference>
<comment type="caution">
    <text evidence="2">The sequence shown here is derived from an EMBL/GenBank/DDBJ whole genome shotgun (WGS) entry which is preliminary data.</text>
</comment>
<proteinExistence type="predicted"/>